<sequence>MPRKAAQPPPPSIVAPEEEGGLATQVAEKVLKSLEPILENRIGTVQQSVAVVAKLVDMNLNQSDDPKHFLQRNPDIRYTLDAPSDLNRVKALTMSEIMCLLQRAGEPFNQIIRVKHSGQELRFTSKSESAEIRIRAEAWQISTHLGLSVNCGVIPKPYFVCADNVSNELFPKPRDLKDEWSEENQVDINNAFWARKNLILVLFELEHAKKLISDGIFFGDTHFSHVRPFELQSVPKFCYKCYKPNHLRKECQARDFRCGRCAGMHDTQGCDNPAIRCPNCGKEHEAWFPQCSNRQVQSMRALCKEWESQGPSWATMSPREELNGWLKQMTSPSPGPSQSQPVEPKTAPKKGKKKAKASADAPKDQDRRVTRSATAKAAASSTESGDRGQTEGEQRVGKPKGRKNKNSKS</sequence>
<feature type="region of interest" description="Disordered" evidence="2">
    <location>
        <begin position="326"/>
        <end position="409"/>
    </location>
</feature>
<dbReference type="GO" id="GO:0008270">
    <property type="term" value="F:zinc ion binding"/>
    <property type="evidence" value="ECO:0007669"/>
    <property type="project" value="UniProtKB-KW"/>
</dbReference>
<reference evidence="4 5" key="1">
    <citation type="journal article" date="2009" name="PLoS Genet.">
        <title>The genome of Nectria haematococca: contribution of supernumerary chromosomes to gene expansion.</title>
        <authorList>
            <person name="Coleman J.J."/>
            <person name="Rounsley S.D."/>
            <person name="Rodriguez-Carres M."/>
            <person name="Kuo A."/>
            <person name="Wasmann C.C."/>
            <person name="Grimwood J."/>
            <person name="Schmutz J."/>
            <person name="Taga M."/>
            <person name="White G.J."/>
            <person name="Zhou S."/>
            <person name="Schwartz D.C."/>
            <person name="Freitag M."/>
            <person name="Ma L.J."/>
            <person name="Danchin E.G."/>
            <person name="Henrissat B."/>
            <person name="Coutinho P.M."/>
            <person name="Nelson D.R."/>
            <person name="Straney D."/>
            <person name="Napoli C.A."/>
            <person name="Barker B.M."/>
            <person name="Gribskov M."/>
            <person name="Rep M."/>
            <person name="Kroken S."/>
            <person name="Molnar I."/>
            <person name="Rensing C."/>
            <person name="Kennell J.C."/>
            <person name="Zamora J."/>
            <person name="Farman M.L."/>
            <person name="Selker E.U."/>
            <person name="Salamov A."/>
            <person name="Shapiro H."/>
            <person name="Pangilinan J."/>
            <person name="Lindquist E."/>
            <person name="Lamers C."/>
            <person name="Grigoriev I.V."/>
            <person name="Geiser D.M."/>
            <person name="Covert S.F."/>
            <person name="Temporini E."/>
            <person name="Vanetten H.D."/>
        </authorList>
    </citation>
    <scope>NUCLEOTIDE SEQUENCE [LARGE SCALE GENOMIC DNA]</scope>
    <source>
        <strain evidence="5">ATCC MYA-4622 / CBS 123669 / FGSC 9596 / NRRL 45880 / 77-13-4</strain>
    </source>
</reference>
<feature type="compositionally biased region" description="Low complexity" evidence="2">
    <location>
        <begin position="336"/>
        <end position="345"/>
    </location>
</feature>
<gene>
    <name evidence="4" type="ORF">NECHADRAFT_79871</name>
</gene>
<dbReference type="VEuPathDB" id="FungiDB:NECHADRAFT_79871"/>
<dbReference type="OrthoDB" id="5072820at2759"/>
<protein>
    <recommendedName>
        <fullName evidence="3">CCHC-type domain-containing protein</fullName>
    </recommendedName>
</protein>
<dbReference type="EMBL" id="GG698905">
    <property type="protein sequence ID" value="EEU42190.1"/>
    <property type="molecule type" value="Genomic_DNA"/>
</dbReference>
<dbReference type="eggNOG" id="ENOG502SX0U">
    <property type="taxonomic scope" value="Eukaryota"/>
</dbReference>
<keyword evidence="5" id="KW-1185">Reference proteome</keyword>
<evidence type="ECO:0000259" key="3">
    <source>
        <dbReference type="PROSITE" id="PS50158"/>
    </source>
</evidence>
<keyword evidence="1" id="KW-0862">Zinc</keyword>
<feature type="compositionally biased region" description="Basic and acidic residues" evidence="2">
    <location>
        <begin position="384"/>
        <end position="396"/>
    </location>
</feature>
<dbReference type="RefSeq" id="XP_003047903.1">
    <property type="nucleotide sequence ID" value="XM_003047857.1"/>
</dbReference>
<evidence type="ECO:0000313" key="5">
    <source>
        <dbReference type="Proteomes" id="UP000005206"/>
    </source>
</evidence>
<feature type="region of interest" description="Disordered" evidence="2">
    <location>
        <begin position="1"/>
        <end position="20"/>
    </location>
</feature>
<keyword evidence="1" id="KW-0863">Zinc-finger</keyword>
<dbReference type="HOGENOM" id="CLU_672842_0_0_1"/>
<feature type="compositionally biased region" description="Basic residues" evidence="2">
    <location>
        <begin position="347"/>
        <end position="356"/>
    </location>
</feature>
<accession>C7Z0F1</accession>
<dbReference type="GO" id="GO:0003676">
    <property type="term" value="F:nucleic acid binding"/>
    <property type="evidence" value="ECO:0007669"/>
    <property type="project" value="InterPro"/>
</dbReference>
<dbReference type="AlphaFoldDB" id="C7Z0F1"/>
<dbReference type="KEGG" id="nhe:NECHADRAFT_79871"/>
<evidence type="ECO:0000256" key="2">
    <source>
        <dbReference type="SAM" id="MobiDB-lite"/>
    </source>
</evidence>
<dbReference type="PROSITE" id="PS50158">
    <property type="entry name" value="ZF_CCHC"/>
    <property type="match status" value="1"/>
</dbReference>
<organism evidence="4 5">
    <name type="scientific">Fusarium vanettenii (strain ATCC MYA-4622 / CBS 123669 / FGSC 9596 / NRRL 45880 / 77-13-4)</name>
    <name type="common">Fusarium solani subsp. pisi</name>
    <dbReference type="NCBI Taxonomy" id="660122"/>
    <lineage>
        <taxon>Eukaryota</taxon>
        <taxon>Fungi</taxon>
        <taxon>Dikarya</taxon>
        <taxon>Ascomycota</taxon>
        <taxon>Pezizomycotina</taxon>
        <taxon>Sordariomycetes</taxon>
        <taxon>Hypocreomycetidae</taxon>
        <taxon>Hypocreales</taxon>
        <taxon>Nectriaceae</taxon>
        <taxon>Fusarium</taxon>
        <taxon>Fusarium solani species complex</taxon>
        <taxon>Fusarium vanettenii</taxon>
    </lineage>
</organism>
<feature type="compositionally biased region" description="Basic residues" evidence="2">
    <location>
        <begin position="397"/>
        <end position="409"/>
    </location>
</feature>
<name>C7Z0F1_FUSV7</name>
<proteinExistence type="predicted"/>
<dbReference type="InParanoid" id="C7Z0F1"/>
<evidence type="ECO:0000256" key="1">
    <source>
        <dbReference type="PROSITE-ProRule" id="PRU00047"/>
    </source>
</evidence>
<dbReference type="InterPro" id="IPR001878">
    <property type="entry name" value="Znf_CCHC"/>
</dbReference>
<feature type="compositionally biased region" description="Low complexity" evidence="2">
    <location>
        <begin position="371"/>
        <end position="382"/>
    </location>
</feature>
<feature type="domain" description="CCHC-type" evidence="3">
    <location>
        <begin position="238"/>
        <end position="251"/>
    </location>
</feature>
<dbReference type="GeneID" id="9667257"/>
<dbReference type="Proteomes" id="UP000005206">
    <property type="component" value="Chromosome 5"/>
</dbReference>
<evidence type="ECO:0000313" key="4">
    <source>
        <dbReference type="EMBL" id="EEU42190.1"/>
    </source>
</evidence>
<keyword evidence="1" id="KW-0479">Metal-binding</keyword>